<reference evidence="2" key="1">
    <citation type="journal article" date="2019" name="Int. J. Syst. Evol. Microbiol.">
        <title>The Global Catalogue of Microorganisms (GCM) 10K type strain sequencing project: providing services to taxonomists for standard genome sequencing and annotation.</title>
        <authorList>
            <consortium name="The Broad Institute Genomics Platform"/>
            <consortium name="The Broad Institute Genome Sequencing Center for Infectious Disease"/>
            <person name="Wu L."/>
            <person name="Ma J."/>
        </authorList>
    </citation>
    <scope>NUCLEOTIDE SEQUENCE [LARGE SCALE GENOMIC DNA]</scope>
    <source>
        <strain evidence="2">JCM 17551</strain>
    </source>
</reference>
<protein>
    <submittedName>
        <fullName evidence="1">YceK/YidQ family lipoprotein</fullName>
    </submittedName>
</protein>
<sequence>MKSHVGLMFLVLLLSGCGTVNTVFRDEYVVHVNMKEVKTKCSSISRIYSGVSYDLCLLHAEPSSSPLILSAPVPFVLVDIALSGVADTVLLPYGIYKQVDAGNIELNR</sequence>
<organism evidence="1 2">
    <name type="scientific">Litoribacillus peritrichatus</name>
    <dbReference type="NCBI Taxonomy" id="718191"/>
    <lineage>
        <taxon>Bacteria</taxon>
        <taxon>Pseudomonadati</taxon>
        <taxon>Pseudomonadota</taxon>
        <taxon>Gammaproteobacteria</taxon>
        <taxon>Oceanospirillales</taxon>
        <taxon>Oceanospirillaceae</taxon>
        <taxon>Litoribacillus</taxon>
    </lineage>
</organism>
<name>A0ABP7MB31_9GAMM</name>
<comment type="caution">
    <text evidence="1">The sequence shown here is derived from an EMBL/GenBank/DDBJ whole genome shotgun (WGS) entry which is preliminary data.</text>
</comment>
<dbReference type="RefSeq" id="WP_344796759.1">
    <property type="nucleotide sequence ID" value="NZ_BAABBN010000004.1"/>
</dbReference>
<dbReference type="Pfam" id="PF07119">
    <property type="entry name" value="DUF1375"/>
    <property type="match status" value="1"/>
</dbReference>
<dbReference type="PROSITE" id="PS51257">
    <property type="entry name" value="PROKAR_LIPOPROTEIN"/>
    <property type="match status" value="1"/>
</dbReference>
<dbReference type="Proteomes" id="UP001501565">
    <property type="component" value="Unassembled WGS sequence"/>
</dbReference>
<dbReference type="InterPro" id="IPR010780">
    <property type="entry name" value="DUF1375"/>
</dbReference>
<keyword evidence="1" id="KW-0449">Lipoprotein</keyword>
<gene>
    <name evidence="1" type="ORF">GCM10022277_13400</name>
</gene>
<evidence type="ECO:0000313" key="2">
    <source>
        <dbReference type="Proteomes" id="UP001501565"/>
    </source>
</evidence>
<accession>A0ABP7MB31</accession>
<dbReference type="EMBL" id="BAABBN010000004">
    <property type="protein sequence ID" value="GAA3919316.1"/>
    <property type="molecule type" value="Genomic_DNA"/>
</dbReference>
<evidence type="ECO:0000313" key="1">
    <source>
        <dbReference type="EMBL" id="GAA3919316.1"/>
    </source>
</evidence>
<keyword evidence="2" id="KW-1185">Reference proteome</keyword>
<proteinExistence type="predicted"/>